<evidence type="ECO:0000256" key="3">
    <source>
        <dbReference type="ARBA" id="ARBA00022723"/>
    </source>
</evidence>
<evidence type="ECO:0000259" key="13">
    <source>
        <dbReference type="PROSITE" id="PS50157"/>
    </source>
</evidence>
<organism evidence="14 15">
    <name type="scientific">Esox lucius</name>
    <name type="common">Northern pike</name>
    <dbReference type="NCBI Taxonomy" id="8010"/>
    <lineage>
        <taxon>Eukaryota</taxon>
        <taxon>Metazoa</taxon>
        <taxon>Chordata</taxon>
        <taxon>Craniata</taxon>
        <taxon>Vertebrata</taxon>
        <taxon>Euteleostomi</taxon>
        <taxon>Actinopterygii</taxon>
        <taxon>Neopterygii</taxon>
        <taxon>Teleostei</taxon>
        <taxon>Protacanthopterygii</taxon>
        <taxon>Esociformes</taxon>
        <taxon>Esocidae</taxon>
        <taxon>Esox</taxon>
    </lineage>
</organism>
<dbReference type="GeneTree" id="ENSGT01150000286971"/>
<comment type="subcellular location">
    <subcellularLocation>
        <location evidence="1">Nucleus</location>
    </subcellularLocation>
</comment>
<reference evidence="14" key="3">
    <citation type="submission" date="2025-09" db="UniProtKB">
        <authorList>
            <consortium name="Ensembl"/>
        </authorList>
    </citation>
    <scope>IDENTIFICATION</scope>
</reference>
<dbReference type="FunFam" id="3.30.160.60:FF:000624">
    <property type="entry name" value="zinc finger protein 697"/>
    <property type="match status" value="1"/>
</dbReference>
<dbReference type="FunFam" id="3.30.160.60:FF:000446">
    <property type="entry name" value="Zinc finger protein"/>
    <property type="match status" value="1"/>
</dbReference>
<comment type="similarity">
    <text evidence="2">Belongs to the krueppel C2H2-type zinc-finger protein family.</text>
</comment>
<keyword evidence="3" id="KW-0479">Metal-binding</keyword>
<feature type="region of interest" description="Disordered" evidence="12">
    <location>
        <begin position="1"/>
        <end position="24"/>
    </location>
</feature>
<keyword evidence="6" id="KW-0862">Zinc</keyword>
<evidence type="ECO:0000256" key="11">
    <source>
        <dbReference type="PROSITE-ProRule" id="PRU00042"/>
    </source>
</evidence>
<dbReference type="GO" id="GO:0001228">
    <property type="term" value="F:DNA-binding transcription activator activity, RNA polymerase II-specific"/>
    <property type="evidence" value="ECO:0007669"/>
    <property type="project" value="TreeGrafter"/>
</dbReference>
<dbReference type="PROSITE" id="PS50157">
    <property type="entry name" value="ZINC_FINGER_C2H2_2"/>
    <property type="match status" value="13"/>
</dbReference>
<dbReference type="GeneID" id="117592727"/>
<evidence type="ECO:0000256" key="6">
    <source>
        <dbReference type="ARBA" id="ARBA00022833"/>
    </source>
</evidence>
<evidence type="ECO:0000313" key="14">
    <source>
        <dbReference type="Ensembl" id="ENSELUP00000088352.1"/>
    </source>
</evidence>
<dbReference type="SMART" id="SM00355">
    <property type="entry name" value="ZnF_C2H2"/>
    <property type="match status" value="15"/>
</dbReference>
<dbReference type="SUPFAM" id="SSF57667">
    <property type="entry name" value="beta-beta-alpha zinc fingers"/>
    <property type="match status" value="6"/>
</dbReference>
<dbReference type="Pfam" id="PF00096">
    <property type="entry name" value="zf-C2H2"/>
    <property type="match status" value="7"/>
</dbReference>
<accession>A0AAY5KPF3</accession>
<dbReference type="FunFam" id="3.30.160.60:FF:000761">
    <property type="entry name" value="Zinc finger protein 449"/>
    <property type="match status" value="1"/>
</dbReference>
<evidence type="ECO:0000256" key="10">
    <source>
        <dbReference type="ARBA" id="ARBA00023242"/>
    </source>
</evidence>
<feature type="domain" description="C2H2-type" evidence="13">
    <location>
        <begin position="571"/>
        <end position="589"/>
    </location>
</feature>
<reference evidence="14" key="2">
    <citation type="submission" date="2025-08" db="UniProtKB">
        <authorList>
            <consortium name="Ensembl"/>
        </authorList>
    </citation>
    <scope>IDENTIFICATION</scope>
</reference>
<feature type="domain" description="C2H2-type" evidence="13">
    <location>
        <begin position="345"/>
        <end position="372"/>
    </location>
</feature>
<evidence type="ECO:0000256" key="9">
    <source>
        <dbReference type="ARBA" id="ARBA00023163"/>
    </source>
</evidence>
<keyword evidence="9" id="KW-0804">Transcription</keyword>
<feature type="domain" description="C2H2-type" evidence="13">
    <location>
        <begin position="485"/>
        <end position="512"/>
    </location>
</feature>
<keyword evidence="7" id="KW-0805">Transcription regulation</keyword>
<feature type="domain" description="C2H2-type" evidence="13">
    <location>
        <begin position="543"/>
        <end position="570"/>
    </location>
</feature>
<evidence type="ECO:0000256" key="8">
    <source>
        <dbReference type="ARBA" id="ARBA00023125"/>
    </source>
</evidence>
<feature type="domain" description="C2H2-type" evidence="13">
    <location>
        <begin position="401"/>
        <end position="428"/>
    </location>
</feature>
<feature type="compositionally biased region" description="Polar residues" evidence="12">
    <location>
        <begin position="15"/>
        <end position="24"/>
    </location>
</feature>
<feature type="domain" description="C2H2-type" evidence="13">
    <location>
        <begin position="513"/>
        <end position="540"/>
    </location>
</feature>
<dbReference type="InterPro" id="IPR036236">
    <property type="entry name" value="Znf_C2H2_sf"/>
</dbReference>
<sequence length="596" mass="68786">MKNKPAENETHSRELNSNSNGATLNSIQIKTEPRCFEWNEIGEEQNSSKRSSLDKLAKQHRTTSSSMSRCCKMLIPVVMLTRLSNVVVKTLLRESEVFLVKEETDARRDEDIGVSSPQFFPCPHCTISFTNCYFLENHIKAKHQKQYLAMLKNHVSKSKTVYRPTHNCLHCSSMFHGPRQLDIHTRQAHPSAPPQKPDTSKKIKYQRRVQENFHTCPQCARRFKYLGTLLKHCKNLHKMAVVRTDAHISCADCGKSFENCWGLGPHQCHEPDVSTPEVTKPVVCLEVGYHCSECGKILSTPTSLNTHMRIHTGEKPYECNECGKRFSEKSGYRYHMLIHSGLKPFKCQDCGKAFKQKSLLWTHMIVHTGERKFSCPQCDKQYANRASLKLHLRIHTGERPFKCSVCDKDFADKDYLKTHLKIHSNEKNYHCGVCGRNFIRLGLLKLHMRSHTGERPYHCTVCNKKFFRLSHLKNHHLTHTGEKPYTCSECGKSFTQTGDLAKHKRLHTGEKPFKCPECPSRFNCSGSLTIHMRTHTHRDVKAYSCQECGKCFYEQSHLTRHMKTHKGERPYPCTHCFSSFTRKAHLSKHLLRCCKL</sequence>
<dbReference type="Proteomes" id="UP000265140">
    <property type="component" value="Chromosome 20"/>
</dbReference>
<dbReference type="Ensembl" id="ENSELUT00000103842.1">
    <property type="protein sequence ID" value="ENSELUP00000088352.1"/>
    <property type="gene ID" value="ENSELUG00000035713.1"/>
</dbReference>
<feature type="domain" description="C2H2-type" evidence="13">
    <location>
        <begin position="373"/>
        <end position="400"/>
    </location>
</feature>
<evidence type="ECO:0000256" key="5">
    <source>
        <dbReference type="ARBA" id="ARBA00022771"/>
    </source>
</evidence>
<feature type="domain" description="C2H2-type" evidence="13">
    <location>
        <begin position="317"/>
        <end position="344"/>
    </location>
</feature>
<dbReference type="FunFam" id="3.30.160.60:FF:000100">
    <property type="entry name" value="Zinc finger 45-like"/>
    <property type="match status" value="1"/>
</dbReference>
<dbReference type="FunFam" id="3.30.160.60:FF:000759">
    <property type="entry name" value="zinc finger protein 16"/>
    <property type="match status" value="1"/>
</dbReference>
<feature type="domain" description="C2H2-type" evidence="13">
    <location>
        <begin position="214"/>
        <end position="237"/>
    </location>
</feature>
<dbReference type="Gene3D" id="3.30.160.60">
    <property type="entry name" value="Classic Zinc Finger"/>
    <property type="match status" value="13"/>
</dbReference>
<dbReference type="PANTHER" id="PTHR24393">
    <property type="entry name" value="ZINC FINGER PROTEIN"/>
    <property type="match status" value="1"/>
</dbReference>
<dbReference type="RefSeq" id="XP_012994885.1">
    <property type="nucleotide sequence ID" value="XM_013139431.3"/>
</dbReference>
<evidence type="ECO:0000256" key="12">
    <source>
        <dbReference type="SAM" id="MobiDB-lite"/>
    </source>
</evidence>
<keyword evidence="15" id="KW-1185">Reference proteome</keyword>
<feature type="domain" description="C2H2-type" evidence="13">
    <location>
        <begin position="457"/>
        <end position="484"/>
    </location>
</feature>
<feature type="domain" description="C2H2-type" evidence="13">
    <location>
        <begin position="289"/>
        <end position="316"/>
    </location>
</feature>
<dbReference type="FunFam" id="3.30.160.60:FF:002716">
    <property type="entry name" value="Zinc finger protein 212"/>
    <property type="match status" value="1"/>
</dbReference>
<keyword evidence="5 11" id="KW-0863">Zinc-finger</keyword>
<dbReference type="InterPro" id="IPR013087">
    <property type="entry name" value="Znf_C2H2_type"/>
</dbReference>
<name>A0AAY5KPF3_ESOLU</name>
<protein>
    <recommendedName>
        <fullName evidence="13">C2H2-type domain-containing protein</fullName>
    </recommendedName>
</protein>
<evidence type="ECO:0000256" key="2">
    <source>
        <dbReference type="ARBA" id="ARBA00006991"/>
    </source>
</evidence>
<dbReference type="FunFam" id="3.30.160.60:FF:002169">
    <property type="entry name" value="Zgc:174573"/>
    <property type="match status" value="1"/>
</dbReference>
<dbReference type="Pfam" id="PF13894">
    <property type="entry name" value="zf-C2H2_4"/>
    <property type="match status" value="1"/>
</dbReference>
<dbReference type="PANTHER" id="PTHR24393:SF15">
    <property type="entry name" value="IP01243P-RELATED"/>
    <property type="match status" value="1"/>
</dbReference>
<dbReference type="GO" id="GO:0005634">
    <property type="term" value="C:nucleus"/>
    <property type="evidence" value="ECO:0007669"/>
    <property type="project" value="UniProtKB-SubCell"/>
</dbReference>
<evidence type="ECO:0000256" key="4">
    <source>
        <dbReference type="ARBA" id="ARBA00022737"/>
    </source>
</evidence>
<evidence type="ECO:0000256" key="1">
    <source>
        <dbReference type="ARBA" id="ARBA00004123"/>
    </source>
</evidence>
<feature type="domain" description="C2H2-type" evidence="13">
    <location>
        <begin position="166"/>
        <end position="194"/>
    </location>
</feature>
<dbReference type="Pfam" id="PF13465">
    <property type="entry name" value="zf-H2C2_2"/>
    <property type="match status" value="1"/>
</dbReference>
<dbReference type="GO" id="GO:0008270">
    <property type="term" value="F:zinc ion binding"/>
    <property type="evidence" value="ECO:0007669"/>
    <property type="project" value="UniProtKB-KW"/>
</dbReference>
<feature type="compositionally biased region" description="Basic and acidic residues" evidence="12">
    <location>
        <begin position="1"/>
        <end position="14"/>
    </location>
</feature>
<feature type="domain" description="C2H2-type" evidence="13">
    <location>
        <begin position="429"/>
        <end position="456"/>
    </location>
</feature>
<keyword evidence="10" id="KW-0539">Nucleus</keyword>
<dbReference type="PROSITE" id="PS00028">
    <property type="entry name" value="ZINC_FINGER_C2H2_1"/>
    <property type="match status" value="12"/>
</dbReference>
<proteinExistence type="inferred from homology"/>
<dbReference type="GO" id="GO:0000978">
    <property type="term" value="F:RNA polymerase II cis-regulatory region sequence-specific DNA binding"/>
    <property type="evidence" value="ECO:0007669"/>
    <property type="project" value="TreeGrafter"/>
</dbReference>
<keyword evidence="4" id="KW-0677">Repeat</keyword>
<dbReference type="FunFam" id="3.30.160.60:FF:000238">
    <property type="entry name" value="Zinc finger protein 485"/>
    <property type="match status" value="1"/>
</dbReference>
<dbReference type="AlphaFoldDB" id="A0AAY5KPF3"/>
<dbReference type="FunFam" id="3.30.160.60:FF:000965">
    <property type="entry name" value="Neurotrophin receptor-interacting factor homolog"/>
    <property type="match status" value="1"/>
</dbReference>
<evidence type="ECO:0000313" key="15">
    <source>
        <dbReference type="Proteomes" id="UP000265140"/>
    </source>
</evidence>
<dbReference type="FunFam" id="3.30.160.60:FF:000065">
    <property type="entry name" value="B-cell CLL/lymphoma 6, member B"/>
    <property type="match status" value="1"/>
</dbReference>
<evidence type="ECO:0000256" key="7">
    <source>
        <dbReference type="ARBA" id="ARBA00023015"/>
    </source>
</evidence>
<keyword evidence="8" id="KW-0238">DNA-binding</keyword>
<dbReference type="FunFam" id="3.30.160.60:FF:001498">
    <property type="entry name" value="Zinc finger protein 404"/>
    <property type="match status" value="1"/>
</dbReference>
<reference evidence="14 15" key="1">
    <citation type="submission" date="2020-02" db="EMBL/GenBank/DDBJ databases">
        <title>Esox lucius (northern pike) genome, fEsoLuc1, primary haplotype.</title>
        <authorList>
            <person name="Myers G."/>
            <person name="Karagic N."/>
            <person name="Meyer A."/>
            <person name="Pippel M."/>
            <person name="Reichard M."/>
            <person name="Winkler S."/>
            <person name="Tracey A."/>
            <person name="Sims Y."/>
            <person name="Howe K."/>
            <person name="Rhie A."/>
            <person name="Formenti G."/>
            <person name="Durbin R."/>
            <person name="Fedrigo O."/>
            <person name="Jarvis E.D."/>
        </authorList>
    </citation>
    <scope>NUCLEOTIDE SEQUENCE [LARGE SCALE GENOMIC DNA]</scope>
</reference>